<evidence type="ECO:0000256" key="1">
    <source>
        <dbReference type="SAM" id="Phobius"/>
    </source>
</evidence>
<keyword evidence="1" id="KW-0812">Transmembrane</keyword>
<keyword evidence="1" id="KW-0472">Membrane</keyword>
<dbReference type="RefSeq" id="WP_338238799.1">
    <property type="nucleotide sequence ID" value="NZ_BQKE01000003.1"/>
</dbReference>
<dbReference type="Proteomes" id="UP001310022">
    <property type="component" value="Unassembled WGS sequence"/>
</dbReference>
<organism evidence="2 3">
    <name type="scientific">Persicobacter diffluens</name>
    <dbReference type="NCBI Taxonomy" id="981"/>
    <lineage>
        <taxon>Bacteria</taxon>
        <taxon>Pseudomonadati</taxon>
        <taxon>Bacteroidota</taxon>
        <taxon>Cytophagia</taxon>
        <taxon>Cytophagales</taxon>
        <taxon>Persicobacteraceae</taxon>
        <taxon>Persicobacter</taxon>
    </lineage>
</organism>
<protein>
    <submittedName>
        <fullName evidence="2">Uncharacterized protein</fullName>
    </submittedName>
</protein>
<dbReference type="AlphaFoldDB" id="A0AAN4W2X9"/>
<comment type="caution">
    <text evidence="2">The sequence shown here is derived from an EMBL/GenBank/DDBJ whole genome shotgun (WGS) entry which is preliminary data.</text>
</comment>
<evidence type="ECO:0000313" key="2">
    <source>
        <dbReference type="EMBL" id="GJM63663.1"/>
    </source>
</evidence>
<dbReference type="EMBL" id="BQKE01000003">
    <property type="protein sequence ID" value="GJM63663.1"/>
    <property type="molecule type" value="Genomic_DNA"/>
</dbReference>
<sequence length="145" mass="17058">MNKGKIFLILFFTYIFYNIFNVFYVINNYPISETAGVTYIFHNRKLGVMYRVNGSYYSTGIPAKKFEIGEHVRIVYSEKCPTIAFILRDNKLDISKLRPVDYFKSYFFYDKVVFISKTLKHKSNSNSKGIPIYNKELNIEQPSDP</sequence>
<reference evidence="2 3" key="1">
    <citation type="submission" date="2021-12" db="EMBL/GenBank/DDBJ databases">
        <title>Genome sequencing of bacteria with rrn-lacking chromosome and rrn-plasmid.</title>
        <authorList>
            <person name="Anda M."/>
            <person name="Iwasaki W."/>
        </authorList>
    </citation>
    <scope>NUCLEOTIDE SEQUENCE [LARGE SCALE GENOMIC DNA]</scope>
    <source>
        <strain evidence="2 3">NBRC 15940</strain>
    </source>
</reference>
<keyword evidence="1" id="KW-1133">Transmembrane helix</keyword>
<name>A0AAN4W2X9_9BACT</name>
<evidence type="ECO:0000313" key="3">
    <source>
        <dbReference type="Proteomes" id="UP001310022"/>
    </source>
</evidence>
<accession>A0AAN4W2X9</accession>
<gene>
    <name evidence="2" type="ORF">PEDI_42150</name>
</gene>
<keyword evidence="3" id="KW-1185">Reference proteome</keyword>
<proteinExistence type="predicted"/>
<feature type="transmembrane region" description="Helical" evidence="1">
    <location>
        <begin position="7"/>
        <end position="26"/>
    </location>
</feature>